<keyword evidence="10 20" id="KW-1133">Transmembrane helix</keyword>
<feature type="domain" description="Fibronectin type-III" evidence="22">
    <location>
        <begin position="226"/>
        <end position="346"/>
    </location>
</feature>
<feature type="region of interest" description="Disordered" evidence="19">
    <location>
        <begin position="1074"/>
        <end position="1103"/>
    </location>
</feature>
<keyword evidence="6" id="KW-0677">Repeat</keyword>
<keyword evidence="14 18" id="KW-0675">Receptor</keyword>
<evidence type="ECO:0000256" key="7">
    <source>
        <dbReference type="ARBA" id="ARBA00022741"/>
    </source>
</evidence>
<feature type="region of interest" description="Disordered" evidence="19">
    <location>
        <begin position="32"/>
        <end position="59"/>
    </location>
</feature>
<organism evidence="23 24">
    <name type="scientific">Camelus ferus</name>
    <name type="common">Wild bactrian camel</name>
    <name type="synonym">Camelus bactrianus ferus</name>
    <dbReference type="NCBI Taxonomy" id="419612"/>
    <lineage>
        <taxon>Eukaryota</taxon>
        <taxon>Metazoa</taxon>
        <taxon>Chordata</taxon>
        <taxon>Craniata</taxon>
        <taxon>Vertebrata</taxon>
        <taxon>Euteleostomi</taxon>
        <taxon>Mammalia</taxon>
        <taxon>Eutheria</taxon>
        <taxon>Laurasiatheria</taxon>
        <taxon>Artiodactyla</taxon>
        <taxon>Tylopoda</taxon>
        <taxon>Camelidae</taxon>
        <taxon>Camelus</taxon>
    </lineage>
</organism>
<dbReference type="PROSITE" id="PS50011">
    <property type="entry name" value="PROTEIN_KINASE_DOM"/>
    <property type="match status" value="1"/>
</dbReference>
<keyword evidence="13" id="KW-1015">Disulfide bond</keyword>
<protein>
    <recommendedName>
        <fullName evidence="18">Tyrosine-protein kinase receptor</fullName>
        <ecNumber evidence="18">2.7.10.1</ecNumber>
    </recommendedName>
</protein>
<dbReference type="FunFam" id="3.80.20.20:FF:000001">
    <property type="entry name" value="Tyrosine-protein kinase receptor"/>
    <property type="match status" value="1"/>
</dbReference>
<comment type="catalytic activity">
    <reaction evidence="16 18">
        <text>L-tyrosyl-[protein] + ATP = O-phospho-L-tyrosyl-[protein] + ADP + H(+)</text>
        <dbReference type="Rhea" id="RHEA:10596"/>
        <dbReference type="Rhea" id="RHEA-COMP:10136"/>
        <dbReference type="Rhea" id="RHEA-COMP:20101"/>
        <dbReference type="ChEBI" id="CHEBI:15378"/>
        <dbReference type="ChEBI" id="CHEBI:30616"/>
        <dbReference type="ChEBI" id="CHEBI:46858"/>
        <dbReference type="ChEBI" id="CHEBI:61978"/>
        <dbReference type="ChEBI" id="CHEBI:456216"/>
        <dbReference type="EC" id="2.7.10.1"/>
    </reaction>
</comment>
<evidence type="ECO:0000259" key="22">
    <source>
        <dbReference type="PROSITE" id="PS50853"/>
    </source>
</evidence>
<evidence type="ECO:0000256" key="4">
    <source>
        <dbReference type="ARBA" id="ARBA00022692"/>
    </source>
</evidence>
<dbReference type="Gene3D" id="3.30.200.20">
    <property type="entry name" value="Phosphorylase Kinase, domain 1"/>
    <property type="match status" value="1"/>
</dbReference>
<keyword evidence="9 17" id="KW-0067">ATP-binding</keyword>
<dbReference type="CTD" id="3645"/>
<dbReference type="InterPro" id="IPR001245">
    <property type="entry name" value="Ser-Thr/Tyr_kinase_cat_dom"/>
</dbReference>
<dbReference type="FunFam" id="1.10.510.10:FF:000050">
    <property type="entry name" value="Tyrosine-protein kinase receptor"/>
    <property type="match status" value="1"/>
</dbReference>
<evidence type="ECO:0000256" key="20">
    <source>
        <dbReference type="SAM" id="Phobius"/>
    </source>
</evidence>
<dbReference type="PANTHER" id="PTHR24416:SF338">
    <property type="entry name" value="INSULIN RECEPTOR-RELATED PROTEIN"/>
    <property type="match status" value="1"/>
</dbReference>
<dbReference type="PROSITE" id="PS50853">
    <property type="entry name" value="FN3"/>
    <property type="match status" value="3"/>
</dbReference>
<dbReference type="InterPro" id="IPR013783">
    <property type="entry name" value="Ig-like_fold"/>
</dbReference>
<dbReference type="CDD" id="cd00063">
    <property type="entry name" value="FN3"/>
    <property type="match status" value="3"/>
</dbReference>
<evidence type="ECO:0000256" key="16">
    <source>
        <dbReference type="ARBA" id="ARBA00051243"/>
    </source>
</evidence>
<keyword evidence="3" id="KW-0808">Transferase</keyword>
<dbReference type="GO" id="GO:0005009">
    <property type="term" value="F:insulin receptor activity"/>
    <property type="evidence" value="ECO:0007669"/>
    <property type="project" value="TreeGrafter"/>
</dbReference>
<dbReference type="GO" id="GO:0005899">
    <property type="term" value="C:insulin receptor complex"/>
    <property type="evidence" value="ECO:0007669"/>
    <property type="project" value="TreeGrafter"/>
</dbReference>
<dbReference type="Gene3D" id="2.60.40.10">
    <property type="entry name" value="Immunoglobulins"/>
    <property type="match status" value="3"/>
</dbReference>
<accession>A0A8B8RRN9</accession>
<dbReference type="InterPro" id="IPR003961">
    <property type="entry name" value="FN3_dom"/>
</dbReference>
<sequence>MDKYAPVPVDWPAQLEVSAATLNAWEAAAGQKTPVPASPAVTSTSRAPATGPALQAHTSMSPGAASRLSAVPACTLCPAVPPPLASTREAAWPSALQASPVIVADNLELELQHSLGLVETITGFLKIKHSFALVSLGFFKNLKLIRGDTMVDGNYTLYVLDNQNLQQLGSWVAAGLTIPVGKIYFAFNPRLCLEHIYRLEEVTGTKGRQNKAEINPRTNGDRAACQTRTLRFVSNVTEANRILLRWERYEPLEARDLLSFIVYYKESPFQNATEHVGPDACGTQSWNLLDVELPLSRTQEPGVTLAPLKPWTQYAVFVRAITLTTAEDSPHQGAQSPIIYLQTLPAAPTVPQDVISTSNSSSHLLVRWKPPTQRNGNITYYLVLWQRLAEDSDLYINDYCHRGLRLPTSNNDPRFDREDGELEADKEPGCCSCQHPPPGQVLPPLEAQEASFQKKFENFLHNAITIPKSPWKVTSINKSPQRDSGRYRRAAGALRLEGNSSDFEIQEDKVPRERAVLRGLRHFTEYRIDIHACNHAAHTVGCSAATFVFARTMPHREADGIPGKVAWEAASKSSVLLRWLEPPDPNGLILKYEIKYRRLGEEATVLCVSRLRYAKFGGVHLALLPPGNYSARVRATSLAGNGSWTDSVAFYVPGPEEEDSGGLHILLTVTPVGLMLLIILAALGFFYGKKRNSTLYASVNPEYFNASHSRSGGGWTGGVGQRDGRGEEADFQTILEKAALVLKPFRRGVGEVWQRAVCLPCDPHLLSVYIPDEWEVPREQISIIRELGQGSFGMVYEGLAQGLEVGEESTPVALKTVNELASPRERIEFLKEASVMKAFKCHHVVRLLGVVSQGQPTLVIMELMTRGDLKSHLRSLRPEAENNPGLPRPALGDMIQMAGEIADGMAYLAANKFVHRDLAARNCMVSQDFTVKIGDFGMTRDVYETDYYRKGGKGLLPVRWMAPESLKDGIFTTHSDVWSFGVVLWEIVTLAEQPYQGLSNEQVLKFVMDGGVLEEQKSCPIQLQELMHRCWQQNPRLRPTFTHILDSIQEELRPSFRLLSFYHSPQCRGARASLLPTDAEPDSPPTPKGVSSDFSPLNGGPGH</sequence>
<dbReference type="PANTHER" id="PTHR24416">
    <property type="entry name" value="TYROSINE-PROTEIN KINASE RECEPTOR"/>
    <property type="match status" value="1"/>
</dbReference>
<dbReference type="FunFam" id="2.60.40.10:FF:000087">
    <property type="entry name" value="Tyrosine-protein kinase receptor"/>
    <property type="match status" value="1"/>
</dbReference>
<reference evidence="24" key="1">
    <citation type="submission" date="2025-08" db="UniProtKB">
        <authorList>
            <consortium name="RefSeq"/>
        </authorList>
    </citation>
    <scope>IDENTIFICATION</scope>
    <source>
        <tissue evidence="24">Ear skin</tissue>
    </source>
</reference>
<dbReference type="SMART" id="SM00219">
    <property type="entry name" value="TyrKc"/>
    <property type="match status" value="1"/>
</dbReference>
<evidence type="ECO:0000256" key="12">
    <source>
        <dbReference type="ARBA" id="ARBA00023137"/>
    </source>
</evidence>
<keyword evidence="11 20" id="KW-0472">Membrane</keyword>
<dbReference type="InterPro" id="IPR000719">
    <property type="entry name" value="Prot_kinase_dom"/>
</dbReference>
<dbReference type="SUPFAM" id="SSF49265">
    <property type="entry name" value="Fibronectin type III"/>
    <property type="match status" value="3"/>
</dbReference>
<dbReference type="GO" id="GO:0005524">
    <property type="term" value="F:ATP binding"/>
    <property type="evidence" value="ECO:0007669"/>
    <property type="project" value="UniProtKB-UniRule"/>
</dbReference>
<keyword evidence="5" id="KW-0732">Signal</keyword>
<dbReference type="SUPFAM" id="SSF52058">
    <property type="entry name" value="L domain-like"/>
    <property type="match status" value="1"/>
</dbReference>
<dbReference type="SMART" id="SM00060">
    <property type="entry name" value="FN3"/>
    <property type="match status" value="3"/>
</dbReference>
<evidence type="ECO:0000256" key="8">
    <source>
        <dbReference type="ARBA" id="ARBA00022777"/>
    </source>
</evidence>
<gene>
    <name evidence="24" type="primary">INSRR</name>
</gene>
<dbReference type="InterPro" id="IPR002011">
    <property type="entry name" value="Tyr_kinase_rcpt_2_CS"/>
</dbReference>
<keyword evidence="4 18" id="KW-0812">Transmembrane</keyword>
<evidence type="ECO:0000256" key="1">
    <source>
        <dbReference type="ARBA" id="ARBA00004479"/>
    </source>
</evidence>
<dbReference type="FunFam" id="3.30.200.20:FF:000026">
    <property type="entry name" value="Tyrosine-protein kinase receptor"/>
    <property type="match status" value="1"/>
</dbReference>
<evidence type="ECO:0000256" key="19">
    <source>
        <dbReference type="SAM" id="MobiDB-lite"/>
    </source>
</evidence>
<dbReference type="EC" id="2.7.10.1" evidence="18"/>
<name>A0A8B8RRN9_CAMFR</name>
<dbReference type="InterPro" id="IPR000494">
    <property type="entry name" value="Rcpt_L-dom"/>
</dbReference>
<evidence type="ECO:0000256" key="10">
    <source>
        <dbReference type="ARBA" id="ARBA00022989"/>
    </source>
</evidence>
<evidence type="ECO:0000313" key="23">
    <source>
        <dbReference type="Proteomes" id="UP000694856"/>
    </source>
</evidence>
<evidence type="ECO:0000256" key="9">
    <source>
        <dbReference type="ARBA" id="ARBA00022840"/>
    </source>
</evidence>
<evidence type="ECO:0000313" key="24">
    <source>
        <dbReference type="RefSeq" id="XP_032319889.1"/>
    </source>
</evidence>
<dbReference type="CDD" id="cd05032">
    <property type="entry name" value="PTKc_InsR_like"/>
    <property type="match status" value="1"/>
</dbReference>
<proteinExistence type="inferred from homology"/>
<dbReference type="Gene3D" id="3.80.20.20">
    <property type="entry name" value="Receptor L-domain"/>
    <property type="match status" value="1"/>
</dbReference>
<dbReference type="PROSITE" id="PS00239">
    <property type="entry name" value="RECEPTOR_TYR_KIN_II"/>
    <property type="match status" value="1"/>
</dbReference>
<dbReference type="Pfam" id="PF07714">
    <property type="entry name" value="PK_Tyr_Ser-Thr"/>
    <property type="match status" value="1"/>
</dbReference>
<evidence type="ECO:0000256" key="6">
    <source>
        <dbReference type="ARBA" id="ARBA00022737"/>
    </source>
</evidence>
<evidence type="ECO:0000256" key="5">
    <source>
        <dbReference type="ARBA" id="ARBA00022729"/>
    </source>
</evidence>
<dbReference type="FunFam" id="2.60.40.10:FF:001636">
    <property type="entry name" value="Tyrosine-protein kinase receptor"/>
    <property type="match status" value="1"/>
</dbReference>
<dbReference type="InterPro" id="IPR036116">
    <property type="entry name" value="FN3_sf"/>
</dbReference>
<dbReference type="PROSITE" id="PS00109">
    <property type="entry name" value="PROTEIN_KINASE_TYR"/>
    <property type="match status" value="1"/>
</dbReference>
<comment type="subcellular location">
    <subcellularLocation>
        <location evidence="1">Membrane</location>
        <topology evidence="1">Single-pass type I membrane protein</topology>
    </subcellularLocation>
</comment>
<evidence type="ECO:0000256" key="2">
    <source>
        <dbReference type="ARBA" id="ARBA00022553"/>
    </source>
</evidence>
<dbReference type="InterPro" id="IPR020635">
    <property type="entry name" value="Tyr_kinase_cat_dom"/>
</dbReference>
<dbReference type="InterPro" id="IPR050122">
    <property type="entry name" value="RTK"/>
</dbReference>
<evidence type="ECO:0000256" key="13">
    <source>
        <dbReference type="ARBA" id="ARBA00023157"/>
    </source>
</evidence>
<evidence type="ECO:0000256" key="3">
    <source>
        <dbReference type="ARBA" id="ARBA00022679"/>
    </source>
</evidence>
<keyword evidence="15" id="KW-0325">Glycoprotein</keyword>
<dbReference type="FunFam" id="2.60.40.10:FF:000108">
    <property type="entry name" value="Tyrosine-protein kinase receptor"/>
    <property type="match status" value="1"/>
</dbReference>
<evidence type="ECO:0000256" key="11">
    <source>
        <dbReference type="ARBA" id="ARBA00023136"/>
    </source>
</evidence>
<keyword evidence="12" id="KW-0829">Tyrosine-protein kinase</keyword>
<comment type="similarity">
    <text evidence="18">Belongs to the protein kinase superfamily. Tyr protein kinase family. Insulin receptor subfamily.</text>
</comment>
<dbReference type="Pfam" id="PF01030">
    <property type="entry name" value="Recep_L_domain"/>
    <property type="match status" value="1"/>
</dbReference>
<dbReference type="Pfam" id="PF00041">
    <property type="entry name" value="fn3"/>
    <property type="match status" value="1"/>
</dbReference>
<evidence type="ECO:0000259" key="21">
    <source>
        <dbReference type="PROSITE" id="PS50011"/>
    </source>
</evidence>
<dbReference type="InterPro" id="IPR036941">
    <property type="entry name" value="Rcpt_L-dom_sf"/>
</dbReference>
<dbReference type="InterPro" id="IPR017441">
    <property type="entry name" value="Protein_kinase_ATP_BS"/>
</dbReference>
<dbReference type="GO" id="GO:0043560">
    <property type="term" value="F:insulin receptor substrate binding"/>
    <property type="evidence" value="ECO:0007669"/>
    <property type="project" value="TreeGrafter"/>
</dbReference>
<feature type="transmembrane region" description="Helical" evidence="20">
    <location>
        <begin position="663"/>
        <end position="687"/>
    </location>
</feature>
<dbReference type="PROSITE" id="PS00107">
    <property type="entry name" value="PROTEIN_KINASE_ATP"/>
    <property type="match status" value="1"/>
</dbReference>
<dbReference type="PRINTS" id="PR00109">
    <property type="entry name" value="TYRKINASE"/>
</dbReference>
<dbReference type="SUPFAM" id="SSF56112">
    <property type="entry name" value="Protein kinase-like (PK-like)"/>
    <property type="match status" value="1"/>
</dbReference>
<keyword evidence="2 18" id="KW-0597">Phosphoprotein</keyword>
<evidence type="ECO:0000256" key="18">
    <source>
        <dbReference type="RuleBase" id="RU000312"/>
    </source>
</evidence>
<dbReference type="InterPro" id="IPR008266">
    <property type="entry name" value="Tyr_kinase_AS"/>
</dbReference>
<feature type="domain" description="Fibronectin type-III" evidence="22">
    <location>
        <begin position="350"/>
        <end position="444"/>
    </location>
</feature>
<dbReference type="RefSeq" id="XP_032319889.1">
    <property type="nucleotide sequence ID" value="XM_032463998.1"/>
</dbReference>
<keyword evidence="23" id="KW-1185">Reference proteome</keyword>
<feature type="domain" description="Fibronectin type-III" evidence="22">
    <location>
        <begin position="561"/>
        <end position="655"/>
    </location>
</feature>
<keyword evidence="7 17" id="KW-0547">Nucleotide-binding</keyword>
<dbReference type="Gene3D" id="1.10.510.10">
    <property type="entry name" value="Transferase(Phosphotransferase) domain 1"/>
    <property type="match status" value="1"/>
</dbReference>
<feature type="binding site" evidence="17">
    <location>
        <position position="815"/>
    </location>
    <ligand>
        <name>ATP</name>
        <dbReference type="ChEBI" id="CHEBI:30616"/>
    </ligand>
</feature>
<dbReference type="AlphaFoldDB" id="A0A8B8RRN9"/>
<keyword evidence="8" id="KW-0418">Kinase</keyword>
<evidence type="ECO:0000256" key="14">
    <source>
        <dbReference type="ARBA" id="ARBA00023170"/>
    </source>
</evidence>
<dbReference type="InterPro" id="IPR011009">
    <property type="entry name" value="Kinase-like_dom_sf"/>
</dbReference>
<dbReference type="GeneID" id="102507909"/>
<dbReference type="Proteomes" id="UP000694856">
    <property type="component" value="Chromosome 21"/>
</dbReference>
<feature type="domain" description="Protein kinase" evidence="21">
    <location>
        <begin position="781"/>
        <end position="1056"/>
    </location>
</feature>
<evidence type="ECO:0000256" key="15">
    <source>
        <dbReference type="ARBA" id="ARBA00023180"/>
    </source>
</evidence>
<dbReference type="GO" id="GO:0030424">
    <property type="term" value="C:axon"/>
    <property type="evidence" value="ECO:0007669"/>
    <property type="project" value="TreeGrafter"/>
</dbReference>
<evidence type="ECO:0000256" key="17">
    <source>
        <dbReference type="PROSITE-ProRule" id="PRU10141"/>
    </source>
</evidence>